<dbReference type="PROSITE" id="PS50004">
    <property type="entry name" value="C2"/>
    <property type="match status" value="1"/>
</dbReference>
<reference evidence="2" key="2">
    <citation type="submission" date="2025-08" db="UniProtKB">
        <authorList>
            <consortium name="Ensembl"/>
        </authorList>
    </citation>
    <scope>IDENTIFICATION</scope>
</reference>
<dbReference type="Ensembl" id="ENSTNIT00000001172.1">
    <property type="protein sequence ID" value="ENSTNIP00000003661.1"/>
    <property type="gene ID" value="ENSTNIG00000000159.1"/>
</dbReference>
<dbReference type="Gene3D" id="2.60.40.150">
    <property type="entry name" value="C2 domain"/>
    <property type="match status" value="1"/>
</dbReference>
<dbReference type="InParanoid" id="H3C5Z1"/>
<evidence type="ECO:0000313" key="3">
    <source>
        <dbReference type="Proteomes" id="UP000007303"/>
    </source>
</evidence>
<proteinExistence type="predicted"/>
<dbReference type="SUPFAM" id="SSF49562">
    <property type="entry name" value="C2 domain (Calcium/lipid-binding domain, CaLB)"/>
    <property type="match status" value="1"/>
</dbReference>
<reference evidence="3" key="1">
    <citation type="journal article" date="2004" name="Nature">
        <title>Genome duplication in the teleost fish Tetraodon nigroviridis reveals the early vertebrate proto-karyotype.</title>
        <authorList>
            <person name="Jaillon O."/>
            <person name="Aury J.-M."/>
            <person name="Brunet F."/>
            <person name="Petit J.-L."/>
            <person name="Stange-Thomann N."/>
            <person name="Mauceli E."/>
            <person name="Bouneau L."/>
            <person name="Fischer C."/>
            <person name="Ozouf-Costaz C."/>
            <person name="Bernot A."/>
            <person name="Nicaud S."/>
            <person name="Jaffe D."/>
            <person name="Fisher S."/>
            <person name="Lutfalla G."/>
            <person name="Dossat C."/>
            <person name="Segurens B."/>
            <person name="Dasilva C."/>
            <person name="Salanoubat M."/>
            <person name="Levy M."/>
            <person name="Boudet N."/>
            <person name="Castellano S."/>
            <person name="Anthouard V."/>
            <person name="Jubin C."/>
            <person name="Castelli V."/>
            <person name="Katinka M."/>
            <person name="Vacherie B."/>
            <person name="Biemont C."/>
            <person name="Skalli Z."/>
            <person name="Cattolico L."/>
            <person name="Poulain J."/>
            <person name="De Berardinis V."/>
            <person name="Cruaud C."/>
            <person name="Duprat S."/>
            <person name="Brottier P."/>
            <person name="Coutanceau J.-P."/>
            <person name="Gouzy J."/>
            <person name="Parra G."/>
            <person name="Lardier G."/>
            <person name="Chapple C."/>
            <person name="McKernan K.J."/>
            <person name="McEwan P."/>
            <person name="Bosak S."/>
            <person name="Kellis M."/>
            <person name="Volff J.-N."/>
            <person name="Guigo R."/>
            <person name="Zody M.C."/>
            <person name="Mesirov J."/>
            <person name="Lindblad-Toh K."/>
            <person name="Birren B."/>
            <person name="Nusbaum C."/>
            <person name="Kahn D."/>
            <person name="Robinson-Rechavi M."/>
            <person name="Laudet V."/>
            <person name="Schachter V."/>
            <person name="Quetier F."/>
            <person name="Saurin W."/>
            <person name="Scarpelli C."/>
            <person name="Wincker P."/>
            <person name="Lander E.S."/>
            <person name="Weissenbach J."/>
            <person name="Roest Crollius H."/>
        </authorList>
    </citation>
    <scope>NUCLEOTIDE SEQUENCE [LARGE SCALE GENOMIC DNA]</scope>
</reference>
<keyword evidence="3" id="KW-1185">Reference proteome</keyword>
<protein>
    <recommendedName>
        <fullName evidence="1">C2 domain-containing protein</fullName>
    </recommendedName>
</protein>
<dbReference type="SMART" id="SM00239">
    <property type="entry name" value="C2"/>
    <property type="match status" value="1"/>
</dbReference>
<name>H3C5Z1_TETNG</name>
<dbReference type="GeneTree" id="ENSGT00940000157014"/>
<dbReference type="Proteomes" id="UP000007303">
    <property type="component" value="Unassembled WGS sequence"/>
</dbReference>
<accession>H3C5Z1</accession>
<dbReference type="AlphaFoldDB" id="H3C5Z1"/>
<dbReference type="InterPro" id="IPR035892">
    <property type="entry name" value="C2_domain_sf"/>
</dbReference>
<reference evidence="2" key="3">
    <citation type="submission" date="2025-09" db="UniProtKB">
        <authorList>
            <consortium name="Ensembl"/>
        </authorList>
    </citation>
    <scope>IDENTIFICATION</scope>
</reference>
<dbReference type="STRING" id="99883.ENSTNIP00000003661"/>
<dbReference type="Pfam" id="PF00168">
    <property type="entry name" value="C2"/>
    <property type="match status" value="1"/>
</dbReference>
<dbReference type="HOGENOM" id="CLU_1369108_0_0_1"/>
<evidence type="ECO:0000313" key="2">
    <source>
        <dbReference type="Ensembl" id="ENSTNIP00000003661.1"/>
    </source>
</evidence>
<evidence type="ECO:0000259" key="1">
    <source>
        <dbReference type="PROSITE" id="PS50004"/>
    </source>
</evidence>
<dbReference type="InterPro" id="IPR000008">
    <property type="entry name" value="C2_dom"/>
</dbReference>
<feature type="domain" description="C2" evidence="1">
    <location>
        <begin position="31"/>
        <end position="161"/>
    </location>
</feature>
<sequence length="200" mass="22370">QRSGSDGFDRNLAINREVELHFSSLTHSLSALPSDAVSSHVQHAFLPALCHGQWSDQNKHFQWSPDEGTATNYCDIQKNWFGPSPYVEVIVDGQSKKTEKCTNTHSPKWKQPLTVIVSPFSKLVFRVWSHQTLKSDVLLGMATLDVSDTLKTNDMKISEVVQTLQLRDQTDAVGDLSVCLDGMTVDPEMFATAEAEQHRK</sequence>
<dbReference type="FunFam" id="2.60.40.150:FF:000092">
    <property type="entry name" value="E3 ubiquitin-protein ligase"/>
    <property type="match status" value="1"/>
</dbReference>
<dbReference type="CDD" id="cd04021">
    <property type="entry name" value="C2_E3_ubiquitin_ligase"/>
    <property type="match status" value="1"/>
</dbReference>
<organism evidence="2 3">
    <name type="scientific">Tetraodon nigroviridis</name>
    <name type="common">Spotted green pufferfish</name>
    <name type="synonym">Chelonodon nigroviridis</name>
    <dbReference type="NCBI Taxonomy" id="99883"/>
    <lineage>
        <taxon>Eukaryota</taxon>
        <taxon>Metazoa</taxon>
        <taxon>Chordata</taxon>
        <taxon>Craniata</taxon>
        <taxon>Vertebrata</taxon>
        <taxon>Euteleostomi</taxon>
        <taxon>Actinopterygii</taxon>
        <taxon>Neopterygii</taxon>
        <taxon>Teleostei</taxon>
        <taxon>Neoteleostei</taxon>
        <taxon>Acanthomorphata</taxon>
        <taxon>Eupercaria</taxon>
        <taxon>Tetraodontiformes</taxon>
        <taxon>Tetradontoidea</taxon>
        <taxon>Tetraodontidae</taxon>
        <taxon>Tetraodon</taxon>
    </lineage>
</organism>